<dbReference type="PANTHER" id="PTHR43014:SF2">
    <property type="entry name" value="MERCURIC REDUCTASE"/>
    <property type="match status" value="1"/>
</dbReference>
<dbReference type="Gene3D" id="3.50.50.60">
    <property type="entry name" value="FAD/NAD(P)-binding domain"/>
    <property type="match status" value="1"/>
</dbReference>
<dbReference type="InterPro" id="IPR036188">
    <property type="entry name" value="FAD/NAD-bd_sf"/>
</dbReference>
<dbReference type="SUPFAM" id="SSF51905">
    <property type="entry name" value="FAD/NAD(P)-binding domain"/>
    <property type="match status" value="1"/>
</dbReference>
<organism evidence="1 2">
    <name type="scientific">Rhodoglobus vestalii</name>
    <dbReference type="NCBI Taxonomy" id="193384"/>
    <lineage>
        <taxon>Bacteria</taxon>
        <taxon>Bacillati</taxon>
        <taxon>Actinomycetota</taxon>
        <taxon>Actinomycetes</taxon>
        <taxon>Micrococcales</taxon>
        <taxon>Microbacteriaceae</taxon>
        <taxon>Rhodoglobus</taxon>
    </lineage>
</organism>
<evidence type="ECO:0000313" key="1">
    <source>
        <dbReference type="EMBL" id="TQO20096.1"/>
    </source>
</evidence>
<dbReference type="Pfam" id="PF12831">
    <property type="entry name" value="FAD_oxidored"/>
    <property type="match status" value="1"/>
</dbReference>
<evidence type="ECO:0000313" key="2">
    <source>
        <dbReference type="Proteomes" id="UP000316560"/>
    </source>
</evidence>
<comment type="caution">
    <text evidence="1">The sequence shown here is derived from an EMBL/GenBank/DDBJ whole genome shotgun (WGS) entry which is preliminary data.</text>
</comment>
<name>A0A8H2K9F3_9MICO</name>
<dbReference type="GO" id="GO:0003955">
    <property type="term" value="F:NAD(P)H dehydrogenase (quinone) activity"/>
    <property type="evidence" value="ECO:0007669"/>
    <property type="project" value="TreeGrafter"/>
</dbReference>
<reference evidence="1 2" key="1">
    <citation type="submission" date="2019-06" db="EMBL/GenBank/DDBJ databases">
        <title>Sequencing the genomes of 1000 actinobacteria strains.</title>
        <authorList>
            <person name="Klenk H.-P."/>
        </authorList>
    </citation>
    <scope>NUCLEOTIDE SEQUENCE [LARGE SCALE GENOMIC DNA]</scope>
    <source>
        <strain evidence="1 2">DSM 21947</strain>
    </source>
</reference>
<dbReference type="Proteomes" id="UP000316560">
    <property type="component" value="Unassembled WGS sequence"/>
</dbReference>
<accession>A0A8H2K9F3</accession>
<keyword evidence="2" id="KW-1185">Reference proteome</keyword>
<dbReference type="PANTHER" id="PTHR43014">
    <property type="entry name" value="MERCURIC REDUCTASE"/>
    <property type="match status" value="1"/>
</dbReference>
<dbReference type="AlphaFoldDB" id="A0A8H2K9F3"/>
<gene>
    <name evidence="1" type="ORF">FB472_1707</name>
</gene>
<protein>
    <submittedName>
        <fullName evidence="1">Pyridine nucleotide-disulfide oxidoreductase</fullName>
    </submittedName>
</protein>
<dbReference type="EMBL" id="VFRA01000001">
    <property type="protein sequence ID" value="TQO20096.1"/>
    <property type="molecule type" value="Genomic_DNA"/>
</dbReference>
<dbReference type="GO" id="GO:0050660">
    <property type="term" value="F:flavin adenine dinucleotide binding"/>
    <property type="evidence" value="ECO:0007669"/>
    <property type="project" value="TreeGrafter"/>
</dbReference>
<proteinExistence type="predicted"/>
<sequence>MTTEWDLIVIGSGSAGLVASRTAARFGARVLLVERHRLGGDCLIRILLITLVFCSRVARPADHACGTSRDCALRYRRGDSAAPRLCEPHTP</sequence>